<dbReference type="EMBL" id="JBHUFP010000005">
    <property type="protein sequence ID" value="MFD1805775.1"/>
    <property type="molecule type" value="Genomic_DNA"/>
</dbReference>
<dbReference type="InterPro" id="IPR010260">
    <property type="entry name" value="AlpA"/>
</dbReference>
<organism evidence="1 2">
    <name type="scientific">Pasteurella oralis</name>
    <dbReference type="NCBI Taxonomy" id="1071947"/>
    <lineage>
        <taxon>Bacteria</taxon>
        <taxon>Pseudomonadati</taxon>
        <taxon>Pseudomonadota</taxon>
        <taxon>Gammaproteobacteria</taxon>
        <taxon>Pasteurellales</taxon>
        <taxon>Pasteurellaceae</taxon>
        <taxon>Pasteurella</taxon>
    </lineage>
</organism>
<accession>A0ABW4NTZ0</accession>
<evidence type="ECO:0000313" key="1">
    <source>
        <dbReference type="EMBL" id="MFD1805775.1"/>
    </source>
</evidence>
<comment type="caution">
    <text evidence="1">The sequence shown here is derived from an EMBL/GenBank/DDBJ whole genome shotgun (WGS) entry which is preliminary data.</text>
</comment>
<dbReference type="RefSeq" id="WP_324007126.1">
    <property type="nucleotide sequence ID" value="NZ_JBHUFP010000005.1"/>
</dbReference>
<proteinExistence type="predicted"/>
<reference evidence="2" key="1">
    <citation type="journal article" date="2019" name="Int. J. Syst. Evol. Microbiol.">
        <title>The Global Catalogue of Microorganisms (GCM) 10K type strain sequencing project: providing services to taxonomists for standard genome sequencing and annotation.</title>
        <authorList>
            <consortium name="The Broad Institute Genomics Platform"/>
            <consortium name="The Broad Institute Genome Sequencing Center for Infectious Disease"/>
            <person name="Wu L."/>
            <person name="Ma J."/>
        </authorList>
    </citation>
    <scope>NUCLEOTIDE SEQUENCE [LARGE SCALE GENOMIC DNA]</scope>
    <source>
        <strain evidence="2">CCM 7950</strain>
    </source>
</reference>
<dbReference type="Gene3D" id="1.10.238.160">
    <property type="match status" value="1"/>
</dbReference>
<gene>
    <name evidence="1" type="ORF">ACFSAV_05195</name>
</gene>
<name>A0ABW4NTZ0_9PAST</name>
<evidence type="ECO:0000313" key="2">
    <source>
        <dbReference type="Proteomes" id="UP001597420"/>
    </source>
</evidence>
<dbReference type="Pfam" id="PF05930">
    <property type="entry name" value="Phage_AlpA"/>
    <property type="match status" value="1"/>
</dbReference>
<keyword evidence="2" id="KW-1185">Reference proteome</keyword>
<sequence>MSEAQTLSQKLIAGKEVTKIVGFGRTKLNLLVKAGKFPQPIRFSDNFIRWDLEEVNAWIEQQKAMRGA</sequence>
<dbReference type="Proteomes" id="UP001597420">
    <property type="component" value="Unassembled WGS sequence"/>
</dbReference>
<protein>
    <submittedName>
        <fullName evidence="1">Helix-turn-helix transcriptional regulator</fullName>
    </submittedName>
</protein>